<protein>
    <recommendedName>
        <fullName evidence="4">Membrane permease</fullName>
    </recommendedName>
</protein>
<dbReference type="EMBL" id="LLXI01000155">
    <property type="protein sequence ID" value="PKY41553.1"/>
    <property type="molecule type" value="Genomic_DNA"/>
</dbReference>
<keyword evidence="1" id="KW-1133">Transmembrane helix</keyword>
<keyword evidence="1" id="KW-0472">Membrane</keyword>
<dbReference type="VEuPathDB" id="FungiDB:FUN_007294"/>
<organism evidence="2 3">
    <name type="scientific">Rhizophagus irregularis</name>
    <dbReference type="NCBI Taxonomy" id="588596"/>
    <lineage>
        <taxon>Eukaryota</taxon>
        <taxon>Fungi</taxon>
        <taxon>Fungi incertae sedis</taxon>
        <taxon>Mucoromycota</taxon>
        <taxon>Glomeromycotina</taxon>
        <taxon>Glomeromycetes</taxon>
        <taxon>Glomerales</taxon>
        <taxon>Glomeraceae</taxon>
        <taxon>Rhizophagus</taxon>
    </lineage>
</organism>
<accession>A0A2I1G4K3</accession>
<dbReference type="PANTHER" id="PTHR33802:SF1">
    <property type="entry name" value="XK-RELATED PROTEIN"/>
    <property type="match status" value="1"/>
</dbReference>
<keyword evidence="3" id="KW-1185">Reference proteome</keyword>
<feature type="transmembrane region" description="Helical" evidence="1">
    <location>
        <begin position="7"/>
        <end position="25"/>
    </location>
</feature>
<feature type="transmembrane region" description="Helical" evidence="1">
    <location>
        <begin position="45"/>
        <end position="69"/>
    </location>
</feature>
<dbReference type="AlphaFoldDB" id="A0A2I1G4K3"/>
<feature type="transmembrane region" description="Helical" evidence="1">
    <location>
        <begin position="176"/>
        <end position="198"/>
    </location>
</feature>
<evidence type="ECO:0000313" key="2">
    <source>
        <dbReference type="EMBL" id="PKY41553.1"/>
    </source>
</evidence>
<gene>
    <name evidence="2" type="ORF">RhiirA4_396139</name>
</gene>
<sequence length="265" mass="29768">MARYPLAIKIANVFVYIFLLGSNVYSGLFNRESENSPYGGKHLTYISPAPFVFGVWGLIHFLLGGFVIYQWFGDQDLVLDGINWHFVNITLLNTLWLALWHNDHLILSWIVILITTIPVSMIYAVIKRRDGNNINEIIWIRAPFSLYHAWIVVIAFISTFAAFANDKKDDDSHPSLVVKIFVVIALLILAKLATVGYLYKGKGDIAGSIVIAWYLYGVAVEQNDQVIHWTALVLAIISSIVILGSVIQKIRNRHSEESTPLIGGV</sequence>
<name>A0A2I1G4K3_9GLOM</name>
<dbReference type="PANTHER" id="PTHR33802">
    <property type="entry name" value="SI:CH211-161H7.5-RELATED"/>
    <property type="match status" value="1"/>
</dbReference>
<evidence type="ECO:0000313" key="3">
    <source>
        <dbReference type="Proteomes" id="UP000234323"/>
    </source>
</evidence>
<feature type="transmembrane region" description="Helical" evidence="1">
    <location>
        <begin position="146"/>
        <end position="164"/>
    </location>
</feature>
<feature type="transmembrane region" description="Helical" evidence="1">
    <location>
        <begin position="226"/>
        <end position="247"/>
    </location>
</feature>
<evidence type="ECO:0008006" key="4">
    <source>
        <dbReference type="Google" id="ProtNLM"/>
    </source>
</evidence>
<comment type="caution">
    <text evidence="2">The sequence shown here is derived from an EMBL/GenBank/DDBJ whole genome shotgun (WGS) entry which is preliminary data.</text>
</comment>
<reference evidence="2 3" key="1">
    <citation type="submission" date="2015-10" db="EMBL/GenBank/DDBJ databases">
        <title>Genome analyses suggest a sexual origin of heterokaryosis in a supposedly ancient asexual fungus.</title>
        <authorList>
            <person name="Ropars J."/>
            <person name="Sedzielewska K."/>
            <person name="Noel J."/>
            <person name="Charron P."/>
            <person name="Farinelli L."/>
            <person name="Marton T."/>
            <person name="Kruger M."/>
            <person name="Pelin A."/>
            <person name="Brachmann A."/>
            <person name="Corradi N."/>
        </authorList>
    </citation>
    <scope>NUCLEOTIDE SEQUENCE [LARGE SCALE GENOMIC DNA]</scope>
    <source>
        <strain evidence="2 3">A4</strain>
    </source>
</reference>
<evidence type="ECO:0000256" key="1">
    <source>
        <dbReference type="SAM" id="Phobius"/>
    </source>
</evidence>
<feature type="transmembrane region" description="Helical" evidence="1">
    <location>
        <begin position="205"/>
        <end position="220"/>
    </location>
</feature>
<dbReference type="VEuPathDB" id="FungiDB:RhiirA1_408350"/>
<feature type="transmembrane region" description="Helical" evidence="1">
    <location>
        <begin position="81"/>
        <end position="100"/>
    </location>
</feature>
<dbReference type="VEuPathDB" id="FungiDB:RhiirFUN_009451"/>
<feature type="transmembrane region" description="Helical" evidence="1">
    <location>
        <begin position="106"/>
        <end position="126"/>
    </location>
</feature>
<dbReference type="Proteomes" id="UP000234323">
    <property type="component" value="Unassembled WGS sequence"/>
</dbReference>
<proteinExistence type="predicted"/>
<keyword evidence="1" id="KW-0812">Transmembrane</keyword>